<protein>
    <submittedName>
        <fullName evidence="1">Uncharacterized protein</fullName>
    </submittedName>
</protein>
<dbReference type="AlphaFoldDB" id="A0A9E5MQH6"/>
<reference evidence="1" key="1">
    <citation type="submission" date="2020-03" db="EMBL/GenBank/DDBJ databases">
        <authorList>
            <person name="Guo F."/>
        </authorList>
    </citation>
    <scope>NUCLEOTIDE SEQUENCE</scope>
    <source>
        <strain evidence="1">JCM 30134</strain>
    </source>
</reference>
<keyword evidence="2" id="KW-1185">Reference proteome</keyword>
<proteinExistence type="predicted"/>
<evidence type="ECO:0000313" key="2">
    <source>
        <dbReference type="Proteomes" id="UP000787472"/>
    </source>
</evidence>
<dbReference type="RefSeq" id="WP_167192456.1">
    <property type="nucleotide sequence ID" value="NZ_JAAONZ010000034.1"/>
</dbReference>
<accession>A0A9E5MQH6</accession>
<dbReference type="EMBL" id="JAAONZ010000034">
    <property type="protein sequence ID" value="NHO68489.1"/>
    <property type="molecule type" value="Genomic_DNA"/>
</dbReference>
<evidence type="ECO:0000313" key="1">
    <source>
        <dbReference type="EMBL" id="NHO68489.1"/>
    </source>
</evidence>
<dbReference type="Proteomes" id="UP000787472">
    <property type="component" value="Unassembled WGS sequence"/>
</dbReference>
<comment type="caution">
    <text evidence="1">The sequence shown here is derived from an EMBL/GenBank/DDBJ whole genome shotgun (WGS) entry which is preliminary data.</text>
</comment>
<sequence>MYANDKLQQTLNGLQGQANGGDHKSYHAATVVNAVNGLRAGTLPANTFLKSGTANRYCVVHSGFEIEYMIGTPNSQTDIVIVDIRLVEKKVEDTKRAGLWAVEKNDQGWAASSWKPELDAWPRSGVDHNNRIKVGINGYCNDIDHAARMLPSHIARGEKRSLTELAGKGYQLFYVPGTGNLFKAGWQSVAQMGKARSSKNDVEAAKILAAHMLEAHSKGLHVEWTSHRGGSFVLTEAMKFLNKGAIGKTVDLEKRQTVFFSDPSSSLAEADHARRKVNVDTQDSKWYNGSKSSLAYSMGAQEFGSAPLVCSFNAIGDEAKSQKVAAYSVWGAGATGTGYGLYLGAGALLSAGAAASAGLGAGGLVAALNTVLNNVPSLNEDYHTHKFQGAKTLIGKVANKISA</sequence>
<organism evidence="1 2">
    <name type="scientific">Pseudomaricurvus hydrocarbonicus</name>
    <dbReference type="NCBI Taxonomy" id="1470433"/>
    <lineage>
        <taxon>Bacteria</taxon>
        <taxon>Pseudomonadati</taxon>
        <taxon>Pseudomonadota</taxon>
        <taxon>Gammaproteobacteria</taxon>
        <taxon>Cellvibrionales</taxon>
        <taxon>Cellvibrionaceae</taxon>
        <taxon>Pseudomaricurvus</taxon>
    </lineage>
</organism>
<name>A0A9E5MQH6_9GAMM</name>
<gene>
    <name evidence="1" type="ORF">G8770_23300</name>
</gene>